<dbReference type="GO" id="GO:0016747">
    <property type="term" value="F:acyltransferase activity, transferring groups other than amino-acyl groups"/>
    <property type="evidence" value="ECO:0007669"/>
    <property type="project" value="InterPro"/>
</dbReference>
<evidence type="ECO:0000313" key="4">
    <source>
        <dbReference type="Proteomes" id="UP000437748"/>
    </source>
</evidence>
<feature type="transmembrane region" description="Helical" evidence="1">
    <location>
        <begin position="47"/>
        <end position="65"/>
    </location>
</feature>
<dbReference type="OrthoDB" id="9814807at2"/>
<protein>
    <submittedName>
        <fullName evidence="3">Acyltransferase family protein</fullName>
    </submittedName>
</protein>
<evidence type="ECO:0000259" key="2">
    <source>
        <dbReference type="Pfam" id="PF01757"/>
    </source>
</evidence>
<feature type="transmembrane region" description="Helical" evidence="1">
    <location>
        <begin position="21"/>
        <end position="41"/>
    </location>
</feature>
<feature type="transmembrane region" description="Helical" evidence="1">
    <location>
        <begin position="199"/>
        <end position="223"/>
    </location>
</feature>
<dbReference type="PANTHER" id="PTHR23028">
    <property type="entry name" value="ACETYLTRANSFERASE"/>
    <property type="match status" value="1"/>
</dbReference>
<reference evidence="3 4" key="1">
    <citation type="submission" date="2019-10" db="EMBL/GenBank/DDBJ databases">
        <title>New species of Slilvanegrellaceae.</title>
        <authorList>
            <person name="Pitt A."/>
            <person name="Hahn M.W."/>
        </authorList>
    </citation>
    <scope>NUCLEOTIDE SEQUENCE [LARGE SCALE GENOMIC DNA]</scope>
    <source>
        <strain evidence="3 4">SP-Ram-0.45-NSY-1</strain>
    </source>
</reference>
<keyword evidence="3" id="KW-0808">Transferase</keyword>
<dbReference type="AlphaFoldDB" id="A0A6N6VVV2"/>
<feature type="transmembrane region" description="Helical" evidence="1">
    <location>
        <begin position="142"/>
        <end position="162"/>
    </location>
</feature>
<feature type="transmembrane region" description="Helical" evidence="1">
    <location>
        <begin position="294"/>
        <end position="319"/>
    </location>
</feature>
<dbReference type="Proteomes" id="UP000437748">
    <property type="component" value="Unassembled WGS sequence"/>
</dbReference>
<feature type="transmembrane region" description="Helical" evidence="1">
    <location>
        <begin position="169"/>
        <end position="187"/>
    </location>
</feature>
<keyword evidence="3" id="KW-0012">Acyltransferase</keyword>
<name>A0A6N6VVV2_9BACT</name>
<feature type="transmembrane region" description="Helical" evidence="1">
    <location>
        <begin position="265"/>
        <end position="282"/>
    </location>
</feature>
<feature type="transmembrane region" description="Helical" evidence="1">
    <location>
        <begin position="235"/>
        <end position="253"/>
    </location>
</feature>
<accession>A0A6N6VVV2</accession>
<dbReference type="EMBL" id="WFLM01000001">
    <property type="protein sequence ID" value="KAB8040720.1"/>
    <property type="molecule type" value="Genomic_DNA"/>
</dbReference>
<gene>
    <name evidence="3" type="ORF">GCL60_01990</name>
</gene>
<sequence length="376" mass="44354">MYNKEVKDIKISQRISGIDSLRGIAAIIMALFHANSAFGLNFNVPNFRLDIFFILSGIIMALVYEDKIYSGKINFKDYFVKRISRLLPLHYITLFLTLILFILYIISGKSYLVPPESNIFTFFLHLFLLQNIGLTETLTWNYVSWSISAQIIIETIWFYFLYKKNKSSYLYLFVIIICMFIIIKSFGLGFVDVASNPSIIYINAGMLRYLMDFCIGVLIYRFFCVRFKMFYMIPNYILNVISLIIMIYLITIWTFKNLYFEGSDFVNALFVYPLLICICINNKTILSKIINTYFLSYLGKIAYSIFLIHPLIIVLSWKIQKYFDFHWILLLCLYYFILIVASHLSYNFIEIPGARLVNKIFEKVKKRKNYVIKINN</sequence>
<feature type="domain" description="Acyltransferase 3" evidence="2">
    <location>
        <begin position="16"/>
        <end position="342"/>
    </location>
</feature>
<dbReference type="RefSeq" id="WP_153418238.1">
    <property type="nucleotide sequence ID" value="NZ_WFLM01000001.1"/>
</dbReference>
<feature type="transmembrane region" description="Helical" evidence="1">
    <location>
        <begin position="325"/>
        <end position="349"/>
    </location>
</feature>
<keyword evidence="1" id="KW-0472">Membrane</keyword>
<proteinExistence type="predicted"/>
<dbReference type="InterPro" id="IPR050879">
    <property type="entry name" value="Acyltransferase_3"/>
</dbReference>
<keyword evidence="1" id="KW-0812">Transmembrane</keyword>
<keyword evidence="1" id="KW-1133">Transmembrane helix</keyword>
<keyword evidence="4" id="KW-1185">Reference proteome</keyword>
<organism evidence="3 4">
    <name type="scientific">Silvanigrella paludirubra</name>
    <dbReference type="NCBI Taxonomy" id="2499159"/>
    <lineage>
        <taxon>Bacteria</taxon>
        <taxon>Pseudomonadati</taxon>
        <taxon>Bdellovibrionota</taxon>
        <taxon>Oligoflexia</taxon>
        <taxon>Silvanigrellales</taxon>
        <taxon>Silvanigrellaceae</taxon>
        <taxon>Silvanigrella</taxon>
    </lineage>
</organism>
<dbReference type="InterPro" id="IPR002656">
    <property type="entry name" value="Acyl_transf_3_dom"/>
</dbReference>
<evidence type="ECO:0000256" key="1">
    <source>
        <dbReference type="SAM" id="Phobius"/>
    </source>
</evidence>
<dbReference type="Pfam" id="PF01757">
    <property type="entry name" value="Acyl_transf_3"/>
    <property type="match status" value="1"/>
</dbReference>
<feature type="transmembrane region" description="Helical" evidence="1">
    <location>
        <begin position="86"/>
        <end position="106"/>
    </location>
</feature>
<comment type="caution">
    <text evidence="3">The sequence shown here is derived from an EMBL/GenBank/DDBJ whole genome shotgun (WGS) entry which is preliminary data.</text>
</comment>
<evidence type="ECO:0000313" key="3">
    <source>
        <dbReference type="EMBL" id="KAB8040720.1"/>
    </source>
</evidence>